<dbReference type="Proteomes" id="UP000533598">
    <property type="component" value="Unassembled WGS sequence"/>
</dbReference>
<proteinExistence type="predicted"/>
<accession>A0A7W7FTM6</accession>
<keyword evidence="2" id="KW-1185">Reference proteome</keyword>
<dbReference type="RefSeq" id="WP_185004179.1">
    <property type="nucleotide sequence ID" value="NZ_BAAAUI010000004.1"/>
</dbReference>
<gene>
    <name evidence="1" type="ORF">HNR67_004454</name>
</gene>
<evidence type="ECO:0000313" key="2">
    <source>
        <dbReference type="Proteomes" id="UP000533598"/>
    </source>
</evidence>
<evidence type="ECO:0008006" key="3">
    <source>
        <dbReference type="Google" id="ProtNLM"/>
    </source>
</evidence>
<sequence>MVTTVQVTYVDAGELYISWRWEHDPEHPRALILPRDRVGPPLAELAEALPTPRPGESAHQALTRALAHGALTDRDRERKLSWQLTGVLFPSQLGQELHRAHERGPLHVRIQPSPSTAQVPWESLRMEEEERFVHAAKVSILTPATVRNAVARRVSPGTGPVAAVVDPPTPLGRVLGQVPESLAALEVLDRDTLRPALAEAGRFLYVGHVTTTAHALDARLHLGQGPLTAADLLGWRIPNRTALIACESGGDHRYAEPSGLVAALVHGGAEYVTATRWVLPTDAGLTRLFPGFRTPEHGVLSEAVLAVHQAQEQPDPVAALNAWQRTQAEGWDSTGAPELTPLVWGAFGVAHAPAPPGA</sequence>
<dbReference type="AlphaFoldDB" id="A0A7W7FTM6"/>
<reference evidence="1 2" key="1">
    <citation type="submission" date="2020-08" db="EMBL/GenBank/DDBJ databases">
        <title>Sequencing the genomes of 1000 actinobacteria strains.</title>
        <authorList>
            <person name="Klenk H.-P."/>
        </authorList>
    </citation>
    <scope>NUCLEOTIDE SEQUENCE [LARGE SCALE GENOMIC DNA]</scope>
    <source>
        <strain evidence="1 2">DSM 44230</strain>
    </source>
</reference>
<protein>
    <recommendedName>
        <fullName evidence="3">CHAT domain-containing protein</fullName>
    </recommendedName>
</protein>
<dbReference type="EMBL" id="JACHMH010000001">
    <property type="protein sequence ID" value="MBB4678336.1"/>
    <property type="molecule type" value="Genomic_DNA"/>
</dbReference>
<comment type="caution">
    <text evidence="1">The sequence shown here is derived from an EMBL/GenBank/DDBJ whole genome shotgun (WGS) entry which is preliminary data.</text>
</comment>
<name>A0A7W7FTM6_9PSEU</name>
<evidence type="ECO:0000313" key="1">
    <source>
        <dbReference type="EMBL" id="MBB4678336.1"/>
    </source>
</evidence>
<organism evidence="1 2">
    <name type="scientific">Crossiella cryophila</name>
    <dbReference type="NCBI Taxonomy" id="43355"/>
    <lineage>
        <taxon>Bacteria</taxon>
        <taxon>Bacillati</taxon>
        <taxon>Actinomycetota</taxon>
        <taxon>Actinomycetes</taxon>
        <taxon>Pseudonocardiales</taxon>
        <taxon>Pseudonocardiaceae</taxon>
        <taxon>Crossiella</taxon>
    </lineage>
</organism>